<evidence type="ECO:0000313" key="2">
    <source>
        <dbReference type="Proteomes" id="UP001583177"/>
    </source>
</evidence>
<name>A0ABR3WZI2_9PEZI</name>
<evidence type="ECO:0000313" key="1">
    <source>
        <dbReference type="EMBL" id="KAL1869101.1"/>
    </source>
</evidence>
<protein>
    <submittedName>
        <fullName evidence="1">Uncharacterized protein</fullName>
    </submittedName>
</protein>
<organism evidence="1 2">
    <name type="scientific">Diaporthe australafricana</name>
    <dbReference type="NCBI Taxonomy" id="127596"/>
    <lineage>
        <taxon>Eukaryota</taxon>
        <taxon>Fungi</taxon>
        <taxon>Dikarya</taxon>
        <taxon>Ascomycota</taxon>
        <taxon>Pezizomycotina</taxon>
        <taxon>Sordariomycetes</taxon>
        <taxon>Sordariomycetidae</taxon>
        <taxon>Diaporthales</taxon>
        <taxon>Diaporthaceae</taxon>
        <taxon>Diaporthe</taxon>
    </lineage>
</organism>
<gene>
    <name evidence="1" type="ORF">Daus18300_005637</name>
</gene>
<dbReference type="EMBL" id="JAWRVE010000042">
    <property type="protein sequence ID" value="KAL1869101.1"/>
    <property type="molecule type" value="Genomic_DNA"/>
</dbReference>
<keyword evidence="2" id="KW-1185">Reference proteome</keyword>
<reference evidence="1 2" key="1">
    <citation type="journal article" date="2024" name="IMA Fungus">
        <title>IMA Genome - F19 : A genome assembly and annotation guide to empower mycologists, including annotated draft genome sequences of Ceratocystis pirilliformis, Diaporthe australafricana, Fusarium ophioides, Paecilomyces lecythidis, and Sporothrix stenoceras.</title>
        <authorList>
            <person name="Aylward J."/>
            <person name="Wilson A.M."/>
            <person name="Visagie C.M."/>
            <person name="Spraker J."/>
            <person name="Barnes I."/>
            <person name="Buitendag C."/>
            <person name="Ceriani C."/>
            <person name="Del Mar Angel L."/>
            <person name="du Plessis D."/>
            <person name="Fuchs T."/>
            <person name="Gasser K."/>
            <person name="Kramer D."/>
            <person name="Li W."/>
            <person name="Munsamy K."/>
            <person name="Piso A."/>
            <person name="Price J.L."/>
            <person name="Sonnekus B."/>
            <person name="Thomas C."/>
            <person name="van der Nest A."/>
            <person name="van Dijk A."/>
            <person name="van Heerden A."/>
            <person name="van Vuuren N."/>
            <person name="Yilmaz N."/>
            <person name="Duong T.A."/>
            <person name="van der Merwe N.A."/>
            <person name="Wingfield M.J."/>
            <person name="Wingfield B.D."/>
        </authorList>
    </citation>
    <scope>NUCLEOTIDE SEQUENCE [LARGE SCALE GENOMIC DNA]</scope>
    <source>
        <strain evidence="1 2">CMW 18300</strain>
    </source>
</reference>
<sequence>MDADAQVKWFRKHDNAPADEDASILQSYGTDIWCPSGMKQMPQLRVSMRYDANT</sequence>
<accession>A0ABR3WZI2</accession>
<proteinExistence type="predicted"/>
<dbReference type="Proteomes" id="UP001583177">
    <property type="component" value="Unassembled WGS sequence"/>
</dbReference>
<comment type="caution">
    <text evidence="1">The sequence shown here is derived from an EMBL/GenBank/DDBJ whole genome shotgun (WGS) entry which is preliminary data.</text>
</comment>